<dbReference type="InterPro" id="IPR001077">
    <property type="entry name" value="COMT_C"/>
</dbReference>
<dbReference type="STRING" id="37992.A0A4Z0YBG1"/>
<dbReference type="GO" id="GO:0046983">
    <property type="term" value="F:protein dimerization activity"/>
    <property type="evidence" value="ECO:0007669"/>
    <property type="project" value="InterPro"/>
</dbReference>
<dbReference type="InterPro" id="IPR016461">
    <property type="entry name" value="COMT-like"/>
</dbReference>
<dbReference type="PROSITE" id="PS51683">
    <property type="entry name" value="SAM_OMT_II"/>
    <property type="match status" value="1"/>
</dbReference>
<protein>
    <submittedName>
        <fullName evidence="7">Uncharacterized protein</fullName>
    </submittedName>
</protein>
<comment type="caution">
    <text evidence="7">The sequence shown here is derived from an EMBL/GenBank/DDBJ whole genome shotgun (WGS) entry which is preliminary data.</text>
</comment>
<dbReference type="PANTHER" id="PTHR43712:SF1">
    <property type="entry name" value="HYPOTHETICAL O-METHYLTRANSFERASE (EUROFUNG)-RELATED"/>
    <property type="match status" value="1"/>
</dbReference>
<dbReference type="PANTHER" id="PTHR43712">
    <property type="entry name" value="PUTATIVE (AFU_ORTHOLOGUE AFUA_4G14580)-RELATED"/>
    <property type="match status" value="1"/>
</dbReference>
<evidence type="ECO:0000256" key="2">
    <source>
        <dbReference type="ARBA" id="ARBA00022679"/>
    </source>
</evidence>
<keyword evidence="2" id="KW-0808">Transferase</keyword>
<reference evidence="7 8" key="1">
    <citation type="submission" date="2019-03" db="EMBL/GenBank/DDBJ databases">
        <title>Draft genome sequence of Xylaria hypoxylon DSM 108379, a ubiquitous saprotrophic-parasitic fungi on hardwood.</title>
        <authorList>
            <person name="Buettner E."/>
            <person name="Leonhardt S."/>
            <person name="Gebauer A.M."/>
            <person name="Liers C."/>
            <person name="Hofrichter M."/>
            <person name="Kellner H."/>
        </authorList>
    </citation>
    <scope>NUCLEOTIDE SEQUENCE [LARGE SCALE GENOMIC DNA]</scope>
    <source>
        <strain evidence="7 8">DSM 108379</strain>
    </source>
</reference>
<gene>
    <name evidence="7" type="ORF">E0Z10_g10834</name>
</gene>
<dbReference type="Gene3D" id="3.40.50.150">
    <property type="entry name" value="Vaccinia Virus protein VP39"/>
    <property type="match status" value="1"/>
</dbReference>
<dbReference type="InterPro" id="IPR029063">
    <property type="entry name" value="SAM-dependent_MTases_sf"/>
</dbReference>
<feature type="domain" description="O-methyltransferase C-terminal" evidence="5">
    <location>
        <begin position="240"/>
        <end position="351"/>
    </location>
</feature>
<evidence type="ECO:0000256" key="4">
    <source>
        <dbReference type="PIRSR" id="PIRSR005739-1"/>
    </source>
</evidence>
<evidence type="ECO:0000313" key="7">
    <source>
        <dbReference type="EMBL" id="TGJ76805.1"/>
    </source>
</evidence>
<dbReference type="Gene3D" id="1.10.10.10">
    <property type="entry name" value="Winged helix-like DNA-binding domain superfamily/Winged helix DNA-binding domain"/>
    <property type="match status" value="1"/>
</dbReference>
<dbReference type="InterPro" id="IPR036388">
    <property type="entry name" value="WH-like_DNA-bd_sf"/>
</dbReference>
<feature type="domain" description="O-methyltransferase dimerisation" evidence="6">
    <location>
        <begin position="66"/>
        <end position="136"/>
    </location>
</feature>
<evidence type="ECO:0000259" key="5">
    <source>
        <dbReference type="Pfam" id="PF00891"/>
    </source>
</evidence>
<proteinExistence type="predicted"/>
<dbReference type="SUPFAM" id="SSF53335">
    <property type="entry name" value="S-adenosyl-L-methionine-dependent methyltransferases"/>
    <property type="match status" value="1"/>
</dbReference>
<dbReference type="InterPro" id="IPR012967">
    <property type="entry name" value="COMT_dimerisation"/>
</dbReference>
<name>A0A4Z0YBG1_9PEZI</name>
<evidence type="ECO:0000256" key="1">
    <source>
        <dbReference type="ARBA" id="ARBA00022603"/>
    </source>
</evidence>
<sequence>MTNVTSETEAILLQLQTAGLSYREKVPGARETLMSLSRDLISNLQLPSEALMRMGWAEPAMMANCRTAVDLEIFGHLKESRETGITTKELAVKCAVAQLTHHEPLARIMKHLAAMNVVGEKSEDTYSSTPLAEALCEAKYRDGIIFLYDVAGVSFRYLPEYLKKISYTLPTDATNGPFQGAHKTELSAFSWLDHNPAYIQAFNNYMSAYRAGTPSWVDPGFYPVADRLIDGFNSDYSDAFLVDIGGGKGHDLHELKEKHPNIPGRLILQDRQVVISTVGSGIFEAMSHDFFAAQPIKNARAYHLHSILHNWGDDDCVRILRQLRSAMKPGYSRLLLNEIIVLERTEAQLVKLLRQAGFNLVKIYSYELVQESLVEAELDEEEV</sequence>
<dbReference type="InterPro" id="IPR036390">
    <property type="entry name" value="WH_DNA-bd_sf"/>
</dbReference>
<dbReference type="Pfam" id="PF08100">
    <property type="entry name" value="Dimerisation"/>
    <property type="match status" value="1"/>
</dbReference>
<evidence type="ECO:0000259" key="6">
    <source>
        <dbReference type="Pfam" id="PF08100"/>
    </source>
</evidence>
<dbReference type="Pfam" id="PF00891">
    <property type="entry name" value="Methyltransf_2"/>
    <property type="match status" value="1"/>
</dbReference>
<keyword evidence="3" id="KW-0949">S-adenosyl-L-methionine</keyword>
<evidence type="ECO:0000256" key="3">
    <source>
        <dbReference type="ARBA" id="ARBA00022691"/>
    </source>
</evidence>
<keyword evidence="1" id="KW-0489">Methyltransferase</keyword>
<dbReference type="SUPFAM" id="SSF46785">
    <property type="entry name" value="Winged helix' DNA-binding domain"/>
    <property type="match status" value="1"/>
</dbReference>
<organism evidence="7 8">
    <name type="scientific">Xylaria hypoxylon</name>
    <dbReference type="NCBI Taxonomy" id="37992"/>
    <lineage>
        <taxon>Eukaryota</taxon>
        <taxon>Fungi</taxon>
        <taxon>Dikarya</taxon>
        <taxon>Ascomycota</taxon>
        <taxon>Pezizomycotina</taxon>
        <taxon>Sordariomycetes</taxon>
        <taxon>Xylariomycetidae</taxon>
        <taxon>Xylariales</taxon>
        <taxon>Xylariaceae</taxon>
        <taxon>Xylaria</taxon>
    </lineage>
</organism>
<dbReference type="PIRSF" id="PIRSF005739">
    <property type="entry name" value="O-mtase"/>
    <property type="match status" value="1"/>
</dbReference>
<dbReference type="GO" id="GO:0032259">
    <property type="term" value="P:methylation"/>
    <property type="evidence" value="ECO:0007669"/>
    <property type="project" value="UniProtKB-KW"/>
</dbReference>
<dbReference type="AlphaFoldDB" id="A0A4Z0YBG1"/>
<keyword evidence="8" id="KW-1185">Reference proteome</keyword>
<dbReference type="Proteomes" id="UP000297716">
    <property type="component" value="Unassembled WGS sequence"/>
</dbReference>
<accession>A0A4Z0YBG1</accession>
<dbReference type="EMBL" id="SKBN01000494">
    <property type="protein sequence ID" value="TGJ76805.1"/>
    <property type="molecule type" value="Genomic_DNA"/>
</dbReference>
<feature type="active site" description="Proton acceptor" evidence="4">
    <location>
        <position position="309"/>
    </location>
</feature>
<dbReference type="GO" id="GO:0008171">
    <property type="term" value="F:O-methyltransferase activity"/>
    <property type="evidence" value="ECO:0007669"/>
    <property type="project" value="InterPro"/>
</dbReference>
<evidence type="ECO:0000313" key="8">
    <source>
        <dbReference type="Proteomes" id="UP000297716"/>
    </source>
</evidence>
<dbReference type="OrthoDB" id="3340390at2759"/>